<dbReference type="InterPro" id="IPR036683">
    <property type="entry name" value="CO_DH_flav_C_dom_sf"/>
</dbReference>
<keyword evidence="3" id="KW-0560">Oxidoreductase</keyword>
<dbReference type="GO" id="GO:0016491">
    <property type="term" value="F:oxidoreductase activity"/>
    <property type="evidence" value="ECO:0007669"/>
    <property type="project" value="UniProtKB-KW"/>
</dbReference>
<accession>A0AB39M0N6</accession>
<dbReference type="SMART" id="SM01092">
    <property type="entry name" value="CO_deh_flav_C"/>
    <property type="match status" value="1"/>
</dbReference>
<dbReference type="SUPFAM" id="SSF56176">
    <property type="entry name" value="FAD-binding/transporter-associated domain-like"/>
    <property type="match status" value="1"/>
</dbReference>
<keyword evidence="5" id="KW-0614">Plasmid</keyword>
<evidence type="ECO:0000313" key="5">
    <source>
        <dbReference type="EMBL" id="XDP98502.1"/>
    </source>
</evidence>
<dbReference type="PANTHER" id="PTHR42659">
    <property type="entry name" value="XANTHINE DEHYDROGENASE SUBUNIT C-RELATED"/>
    <property type="match status" value="1"/>
</dbReference>
<proteinExistence type="predicted"/>
<dbReference type="InterPro" id="IPR005107">
    <property type="entry name" value="CO_DH_flav_C"/>
</dbReference>
<dbReference type="Gene3D" id="3.30.465.10">
    <property type="match status" value="1"/>
</dbReference>
<dbReference type="AlphaFoldDB" id="A0AB39M0N6"/>
<dbReference type="PROSITE" id="PS51387">
    <property type="entry name" value="FAD_PCMH"/>
    <property type="match status" value="1"/>
</dbReference>
<dbReference type="InterPro" id="IPR016167">
    <property type="entry name" value="FAD-bd_PCMH_sub1"/>
</dbReference>
<protein>
    <submittedName>
        <fullName evidence="5">Xanthine dehydrogenase family protein subunit M</fullName>
    </submittedName>
</protein>
<dbReference type="InterPro" id="IPR016169">
    <property type="entry name" value="FAD-bd_PCMH_sub2"/>
</dbReference>
<dbReference type="GO" id="GO:0071949">
    <property type="term" value="F:FAD binding"/>
    <property type="evidence" value="ECO:0007669"/>
    <property type="project" value="InterPro"/>
</dbReference>
<dbReference type="SUPFAM" id="SSF55447">
    <property type="entry name" value="CO dehydrogenase flavoprotein C-terminal domain-like"/>
    <property type="match status" value="1"/>
</dbReference>
<dbReference type="Pfam" id="PF00941">
    <property type="entry name" value="FAD_binding_5"/>
    <property type="match status" value="1"/>
</dbReference>
<dbReference type="PANTHER" id="PTHR42659:SF2">
    <property type="entry name" value="XANTHINE DEHYDROGENASE SUBUNIT C-RELATED"/>
    <property type="match status" value="1"/>
</dbReference>
<feature type="domain" description="FAD-binding PCMH-type" evidence="4">
    <location>
        <begin position="1"/>
        <end position="178"/>
    </location>
</feature>
<sequence length="289" mass="31257">MSNRRFVRPRTVTEATNALAEVEAEGGRALVVGGGTIAVPQLTRREVDPTDIVDLGDLEIPRMWHDEDTVRLGPAASYQSLLDTPCTERYMPLLHLMAKGITGGIQIRSQGTIIGSLVCARPYSDAPAVLVAHAAHVTLASSRGTRTMPAEQFLAGPEQPDLRPDELVTEVILPLRPEALAHGYYKLKFAESSWPVVTCACTVLAGGTAELTLGGVLGVPWRIHVSGSVANDPRRLRDALQDRMSAFAEGDFWADIRADSAYRRRVAATVASRASRHAFARLPSGMEQP</sequence>
<evidence type="ECO:0000256" key="1">
    <source>
        <dbReference type="ARBA" id="ARBA00022630"/>
    </source>
</evidence>
<evidence type="ECO:0000256" key="2">
    <source>
        <dbReference type="ARBA" id="ARBA00022827"/>
    </source>
</evidence>
<gene>
    <name evidence="5" type="ORF">AB5J57_33920</name>
</gene>
<dbReference type="Gene3D" id="3.30.43.10">
    <property type="entry name" value="Uridine Diphospho-n-acetylenolpyruvylglucosamine Reductase, domain 2"/>
    <property type="match status" value="1"/>
</dbReference>
<reference evidence="5" key="1">
    <citation type="submission" date="2024-07" db="EMBL/GenBank/DDBJ databases">
        <authorList>
            <person name="Yu S.T."/>
        </authorList>
    </citation>
    <scope>NUCLEOTIDE SEQUENCE</scope>
    <source>
        <strain evidence="5">R02</strain>
        <plasmid evidence="5">unnamed1</plasmid>
    </source>
</reference>
<evidence type="ECO:0000256" key="3">
    <source>
        <dbReference type="ARBA" id="ARBA00023002"/>
    </source>
</evidence>
<dbReference type="InterPro" id="IPR051312">
    <property type="entry name" value="Diverse_Substr_Oxidored"/>
</dbReference>
<dbReference type="RefSeq" id="WP_369162143.1">
    <property type="nucleotide sequence ID" value="NZ_CP163430.1"/>
</dbReference>
<dbReference type="InterPro" id="IPR036318">
    <property type="entry name" value="FAD-bd_PCMH-like_sf"/>
</dbReference>
<name>A0AB39M0N6_9ACTN</name>
<dbReference type="InterPro" id="IPR002346">
    <property type="entry name" value="Mopterin_DH_FAD-bd"/>
</dbReference>
<dbReference type="Gene3D" id="3.30.390.50">
    <property type="entry name" value="CO dehydrogenase flavoprotein, C-terminal domain"/>
    <property type="match status" value="1"/>
</dbReference>
<keyword evidence="1" id="KW-0285">Flavoprotein</keyword>
<organism evidence="5">
    <name type="scientific">Streptomyces sp. R02</name>
    <dbReference type="NCBI Taxonomy" id="3238623"/>
    <lineage>
        <taxon>Bacteria</taxon>
        <taxon>Bacillati</taxon>
        <taxon>Actinomycetota</taxon>
        <taxon>Actinomycetes</taxon>
        <taxon>Kitasatosporales</taxon>
        <taxon>Streptomycetaceae</taxon>
        <taxon>Streptomyces</taxon>
    </lineage>
</organism>
<keyword evidence="2" id="KW-0274">FAD</keyword>
<dbReference type="EMBL" id="CP163430">
    <property type="protein sequence ID" value="XDP98502.1"/>
    <property type="molecule type" value="Genomic_DNA"/>
</dbReference>
<evidence type="ECO:0000259" key="4">
    <source>
        <dbReference type="PROSITE" id="PS51387"/>
    </source>
</evidence>
<dbReference type="InterPro" id="IPR016166">
    <property type="entry name" value="FAD-bd_PCMH"/>
</dbReference>
<geneLocation type="plasmid" evidence="5">
    <name>unnamed1</name>
</geneLocation>